<accession>A0A2H0KTZ7</accession>
<dbReference type="Proteomes" id="UP000229317">
    <property type="component" value="Unassembled WGS sequence"/>
</dbReference>
<reference evidence="1 2" key="1">
    <citation type="submission" date="2017-09" db="EMBL/GenBank/DDBJ databases">
        <title>Depth-based differentiation of microbial function through sediment-hosted aquifers and enrichment of novel symbionts in the deep terrestrial subsurface.</title>
        <authorList>
            <person name="Probst A.J."/>
            <person name="Ladd B."/>
            <person name="Jarett J.K."/>
            <person name="Geller-Mcgrath D.E."/>
            <person name="Sieber C.M."/>
            <person name="Emerson J.B."/>
            <person name="Anantharaman K."/>
            <person name="Thomas B.C."/>
            <person name="Malmstrom R."/>
            <person name="Stieglmeier M."/>
            <person name="Klingl A."/>
            <person name="Woyke T."/>
            <person name="Ryan C.M."/>
            <person name="Banfield J.F."/>
        </authorList>
    </citation>
    <scope>NUCLEOTIDE SEQUENCE [LARGE SCALE GENOMIC DNA]</scope>
    <source>
        <strain evidence="1">CG11_big_fil_rev_8_21_14_0_20_40_15</strain>
    </source>
</reference>
<comment type="caution">
    <text evidence="1">The sequence shown here is derived from an EMBL/GenBank/DDBJ whole genome shotgun (WGS) entry which is preliminary data.</text>
</comment>
<proteinExistence type="predicted"/>
<name>A0A2H0KTZ7_9BACT</name>
<evidence type="ECO:0000313" key="2">
    <source>
        <dbReference type="Proteomes" id="UP000229317"/>
    </source>
</evidence>
<sequence length="76" mass="8663">MFMREPIIKRTGLARRFSFQTSLGFWGIRRPEERKNAAEIRLRPKSAQLSPAERDAGQPVTKSFELCPSAALESKN</sequence>
<dbReference type="EMBL" id="PCVO01000004">
    <property type="protein sequence ID" value="PIQ75586.1"/>
    <property type="molecule type" value="Genomic_DNA"/>
</dbReference>
<gene>
    <name evidence="1" type="ORF">COV84_00275</name>
</gene>
<evidence type="ECO:0000313" key="1">
    <source>
        <dbReference type="EMBL" id="PIQ75586.1"/>
    </source>
</evidence>
<organism evidence="1 2">
    <name type="scientific">Candidatus Portnoybacteria bacterium CG11_big_fil_rev_8_21_14_0_20_40_15</name>
    <dbReference type="NCBI Taxonomy" id="1974817"/>
    <lineage>
        <taxon>Bacteria</taxon>
        <taxon>Candidatus Portnoyibacteriota</taxon>
    </lineage>
</organism>
<dbReference type="AlphaFoldDB" id="A0A2H0KTZ7"/>
<protein>
    <submittedName>
        <fullName evidence="1">Uncharacterized protein</fullName>
    </submittedName>
</protein>